<keyword evidence="3" id="KW-1185">Reference proteome</keyword>
<reference evidence="3" key="1">
    <citation type="journal article" date="2019" name="Int. J. Syst. Evol. Microbiol.">
        <title>The Global Catalogue of Microorganisms (GCM) 10K type strain sequencing project: providing services to taxonomists for standard genome sequencing and annotation.</title>
        <authorList>
            <consortium name="The Broad Institute Genomics Platform"/>
            <consortium name="The Broad Institute Genome Sequencing Center for Infectious Disease"/>
            <person name="Wu L."/>
            <person name="Ma J."/>
        </authorList>
    </citation>
    <scope>NUCLEOTIDE SEQUENCE [LARGE SCALE GENOMIC DNA]</scope>
    <source>
        <strain evidence="3">JCM 4147</strain>
    </source>
</reference>
<protein>
    <submittedName>
        <fullName evidence="2">Helix-turn-helix domain-containing protein</fullName>
    </submittedName>
</protein>
<dbReference type="Proteomes" id="UP001596200">
    <property type="component" value="Unassembled WGS sequence"/>
</dbReference>
<proteinExistence type="predicted"/>
<dbReference type="EMBL" id="JBHSPU010000016">
    <property type="protein sequence ID" value="MFC5915160.1"/>
    <property type="molecule type" value="Genomic_DNA"/>
</dbReference>
<dbReference type="InterPro" id="IPR025736">
    <property type="entry name" value="PucR_C-HTH_dom"/>
</dbReference>
<dbReference type="Pfam" id="PF13556">
    <property type="entry name" value="HTH_30"/>
    <property type="match status" value="1"/>
</dbReference>
<sequence>MVGKTVRLIPLPCPPGWMAWLSASASLDVHPNTLRFRLRRAAEIAEISLNDAEQRYAAMLKLRPARPVR</sequence>
<evidence type="ECO:0000313" key="3">
    <source>
        <dbReference type="Proteomes" id="UP001596200"/>
    </source>
</evidence>
<evidence type="ECO:0000259" key="1">
    <source>
        <dbReference type="Pfam" id="PF13556"/>
    </source>
</evidence>
<name>A0ABW1GMX7_9ACTN</name>
<organism evidence="2 3">
    <name type="scientific">Streptomyces pulveraceus</name>
    <dbReference type="NCBI Taxonomy" id="68258"/>
    <lineage>
        <taxon>Bacteria</taxon>
        <taxon>Bacillati</taxon>
        <taxon>Actinomycetota</taxon>
        <taxon>Actinomycetes</taxon>
        <taxon>Kitasatosporales</taxon>
        <taxon>Streptomycetaceae</taxon>
        <taxon>Streptomyces</taxon>
    </lineage>
</organism>
<dbReference type="InterPro" id="IPR042070">
    <property type="entry name" value="PucR_C-HTH_sf"/>
</dbReference>
<evidence type="ECO:0000313" key="2">
    <source>
        <dbReference type="EMBL" id="MFC5915160.1"/>
    </source>
</evidence>
<gene>
    <name evidence="2" type="ORF">ACFP1B_17295</name>
</gene>
<dbReference type="Gene3D" id="1.10.10.2840">
    <property type="entry name" value="PucR C-terminal helix-turn-helix domain"/>
    <property type="match status" value="1"/>
</dbReference>
<comment type="caution">
    <text evidence="2">The sequence shown here is derived from an EMBL/GenBank/DDBJ whole genome shotgun (WGS) entry which is preliminary data.</text>
</comment>
<feature type="domain" description="PucR C-terminal helix-turn-helix" evidence="1">
    <location>
        <begin position="22"/>
        <end position="63"/>
    </location>
</feature>
<dbReference type="RefSeq" id="WP_386420319.1">
    <property type="nucleotide sequence ID" value="NZ_BAAATU010000052.1"/>
</dbReference>
<accession>A0ABW1GMX7</accession>